<gene>
    <name evidence="10" type="ORF">GCM10009839_60800</name>
</gene>
<dbReference type="SUPFAM" id="SSF90123">
    <property type="entry name" value="ABC transporter transmembrane region"/>
    <property type="match status" value="1"/>
</dbReference>
<keyword evidence="11" id="KW-1185">Reference proteome</keyword>
<dbReference type="InterPro" id="IPR011527">
    <property type="entry name" value="ABC1_TM_dom"/>
</dbReference>
<dbReference type="Pfam" id="PF00005">
    <property type="entry name" value="ABC_tran"/>
    <property type="match status" value="1"/>
</dbReference>
<sequence>MAQSHLVRTFLRPHARPLGFAAALQVLQAAGNLYLPILNAHIVDHGVVQGDVGYIGRTGALMLGINVVLCVASLISVRLSSWVATAVGADLRAAVHDRVRSFSVVELNRFGVASLTTRSVNDVQQVQVFAQAALSLLVISIVTALGAVVLAVRQGPRLSPLLIVTLAAVLVLAGWVMVRLLPMFRSVQVRTDGLNQVLREQIAGVRVARAFLRTGTEQARFERANAGITDAQLRAGRVFALVTPLILVIANLSSVGVLWFGGRLVADGTMPIGSLTAFLLYILQILLYVVIGVTVLTLLPRAVASMHRIQEVLDTVPAVADPAEPVEPEAVTGAVAFRNVTFGYAGSERPVLDDLTLAFPPGRTTAILGGTGSGKTTLLNLVPRFLAATAGDVLVNGVGVDEQAAERLRAGIGLVPQTAYLFAGTVADNLRFGRPEATEAELWRALETAQARDFVAALPGQLEARVERGGVNLSGGQRQRLSIARALVRRPSLYLFDDCFSALDAATDARLRAALSTETGDATVVIATQRAGTVMAADQIVVLDGGSVAGIGTHPQLLADCPTYQQIIASQLEWGAAA</sequence>
<feature type="transmembrane region" description="Helical" evidence="7">
    <location>
        <begin position="272"/>
        <end position="299"/>
    </location>
</feature>
<dbReference type="Pfam" id="PF00664">
    <property type="entry name" value="ABC_membrane"/>
    <property type="match status" value="1"/>
</dbReference>
<dbReference type="SMART" id="SM00382">
    <property type="entry name" value="AAA"/>
    <property type="match status" value="1"/>
</dbReference>
<dbReference type="Gene3D" id="1.20.1560.10">
    <property type="entry name" value="ABC transporter type 1, transmembrane domain"/>
    <property type="match status" value="1"/>
</dbReference>
<evidence type="ECO:0000259" key="9">
    <source>
        <dbReference type="PROSITE" id="PS50929"/>
    </source>
</evidence>
<dbReference type="PROSITE" id="PS50929">
    <property type="entry name" value="ABC_TM1F"/>
    <property type="match status" value="1"/>
</dbReference>
<protein>
    <submittedName>
        <fullName evidence="10">ABC transporter ATP-binding protein</fullName>
    </submittedName>
</protein>
<feature type="transmembrane region" description="Helical" evidence="7">
    <location>
        <begin position="20"/>
        <end position="42"/>
    </location>
</feature>
<evidence type="ECO:0000256" key="1">
    <source>
        <dbReference type="ARBA" id="ARBA00004651"/>
    </source>
</evidence>
<evidence type="ECO:0000256" key="2">
    <source>
        <dbReference type="ARBA" id="ARBA00022692"/>
    </source>
</evidence>
<evidence type="ECO:0000256" key="6">
    <source>
        <dbReference type="ARBA" id="ARBA00023136"/>
    </source>
</evidence>
<feature type="transmembrane region" description="Helical" evidence="7">
    <location>
        <begin position="128"/>
        <end position="152"/>
    </location>
</feature>
<evidence type="ECO:0000256" key="5">
    <source>
        <dbReference type="ARBA" id="ARBA00022989"/>
    </source>
</evidence>
<dbReference type="InterPro" id="IPR003439">
    <property type="entry name" value="ABC_transporter-like_ATP-bd"/>
</dbReference>
<keyword evidence="3" id="KW-0547">Nucleotide-binding</keyword>
<feature type="domain" description="ABC transporter" evidence="8">
    <location>
        <begin position="335"/>
        <end position="570"/>
    </location>
</feature>
<dbReference type="EMBL" id="BAAAQN010000043">
    <property type="protein sequence ID" value="GAA2047479.1"/>
    <property type="molecule type" value="Genomic_DNA"/>
</dbReference>
<dbReference type="InterPro" id="IPR027417">
    <property type="entry name" value="P-loop_NTPase"/>
</dbReference>
<dbReference type="InterPro" id="IPR003593">
    <property type="entry name" value="AAA+_ATPase"/>
</dbReference>
<dbReference type="PROSITE" id="PS00211">
    <property type="entry name" value="ABC_TRANSPORTER_1"/>
    <property type="match status" value="1"/>
</dbReference>
<feature type="transmembrane region" description="Helical" evidence="7">
    <location>
        <begin position="158"/>
        <end position="178"/>
    </location>
</feature>
<keyword evidence="5 7" id="KW-1133">Transmembrane helix</keyword>
<comment type="caution">
    <text evidence="10">The sequence shown here is derived from an EMBL/GenBank/DDBJ whole genome shotgun (WGS) entry which is preliminary data.</text>
</comment>
<name>A0ABN2V151_9ACTN</name>
<dbReference type="SUPFAM" id="SSF52540">
    <property type="entry name" value="P-loop containing nucleoside triphosphate hydrolases"/>
    <property type="match status" value="1"/>
</dbReference>
<dbReference type="PROSITE" id="PS50893">
    <property type="entry name" value="ABC_TRANSPORTER_2"/>
    <property type="match status" value="1"/>
</dbReference>
<organism evidence="10 11">
    <name type="scientific">Catenulispora yoronensis</name>
    <dbReference type="NCBI Taxonomy" id="450799"/>
    <lineage>
        <taxon>Bacteria</taxon>
        <taxon>Bacillati</taxon>
        <taxon>Actinomycetota</taxon>
        <taxon>Actinomycetes</taxon>
        <taxon>Catenulisporales</taxon>
        <taxon>Catenulisporaceae</taxon>
        <taxon>Catenulispora</taxon>
    </lineage>
</organism>
<evidence type="ECO:0000259" key="8">
    <source>
        <dbReference type="PROSITE" id="PS50893"/>
    </source>
</evidence>
<feature type="domain" description="ABC transmembrane type-1" evidence="9">
    <location>
        <begin position="20"/>
        <end position="301"/>
    </location>
</feature>
<evidence type="ECO:0000313" key="11">
    <source>
        <dbReference type="Proteomes" id="UP001500751"/>
    </source>
</evidence>
<keyword evidence="4 10" id="KW-0067">ATP-binding</keyword>
<accession>A0ABN2V151</accession>
<dbReference type="CDD" id="cd18548">
    <property type="entry name" value="ABC_6TM_Tm287_like"/>
    <property type="match status" value="1"/>
</dbReference>
<feature type="transmembrane region" description="Helical" evidence="7">
    <location>
        <begin position="54"/>
        <end position="75"/>
    </location>
</feature>
<evidence type="ECO:0000313" key="10">
    <source>
        <dbReference type="EMBL" id="GAA2047479.1"/>
    </source>
</evidence>
<evidence type="ECO:0000256" key="4">
    <source>
        <dbReference type="ARBA" id="ARBA00022840"/>
    </source>
</evidence>
<dbReference type="PANTHER" id="PTHR43394">
    <property type="entry name" value="ATP-DEPENDENT PERMEASE MDL1, MITOCHONDRIAL"/>
    <property type="match status" value="1"/>
</dbReference>
<comment type="subcellular location">
    <subcellularLocation>
        <location evidence="1">Cell membrane</location>
        <topology evidence="1">Multi-pass membrane protein</topology>
    </subcellularLocation>
</comment>
<dbReference type="RefSeq" id="WP_344669110.1">
    <property type="nucleotide sequence ID" value="NZ_BAAAQN010000043.1"/>
</dbReference>
<evidence type="ECO:0000256" key="7">
    <source>
        <dbReference type="SAM" id="Phobius"/>
    </source>
</evidence>
<keyword evidence="2 7" id="KW-0812">Transmembrane</keyword>
<dbReference type="PANTHER" id="PTHR43394:SF1">
    <property type="entry name" value="ATP-BINDING CASSETTE SUB-FAMILY B MEMBER 10, MITOCHONDRIAL"/>
    <property type="match status" value="1"/>
</dbReference>
<evidence type="ECO:0000256" key="3">
    <source>
        <dbReference type="ARBA" id="ARBA00022741"/>
    </source>
</evidence>
<proteinExistence type="predicted"/>
<dbReference type="InterPro" id="IPR036640">
    <property type="entry name" value="ABC1_TM_sf"/>
</dbReference>
<dbReference type="GO" id="GO:0005524">
    <property type="term" value="F:ATP binding"/>
    <property type="evidence" value="ECO:0007669"/>
    <property type="project" value="UniProtKB-KW"/>
</dbReference>
<dbReference type="InterPro" id="IPR039421">
    <property type="entry name" value="Type_1_exporter"/>
</dbReference>
<keyword evidence="6 7" id="KW-0472">Membrane</keyword>
<feature type="transmembrane region" description="Helical" evidence="7">
    <location>
        <begin position="238"/>
        <end position="260"/>
    </location>
</feature>
<dbReference type="Proteomes" id="UP001500751">
    <property type="component" value="Unassembled WGS sequence"/>
</dbReference>
<dbReference type="Gene3D" id="3.40.50.300">
    <property type="entry name" value="P-loop containing nucleotide triphosphate hydrolases"/>
    <property type="match status" value="1"/>
</dbReference>
<dbReference type="InterPro" id="IPR017871">
    <property type="entry name" value="ABC_transporter-like_CS"/>
</dbReference>
<reference evidence="10 11" key="1">
    <citation type="journal article" date="2019" name="Int. J. Syst. Evol. Microbiol.">
        <title>The Global Catalogue of Microorganisms (GCM) 10K type strain sequencing project: providing services to taxonomists for standard genome sequencing and annotation.</title>
        <authorList>
            <consortium name="The Broad Institute Genomics Platform"/>
            <consortium name="The Broad Institute Genome Sequencing Center for Infectious Disease"/>
            <person name="Wu L."/>
            <person name="Ma J."/>
        </authorList>
    </citation>
    <scope>NUCLEOTIDE SEQUENCE [LARGE SCALE GENOMIC DNA]</scope>
    <source>
        <strain evidence="10 11">JCM 16014</strain>
    </source>
</reference>